<sequence>MFLMLHLFFYFYFWKSFTISSPPLRISKTSIWSIILSNGVAFVVSILLFFVSGDVIFAWIRSLYNENLLNKTVEKGTQPKIDISDDEFVSRPQVIERFKKILQPHKNHSYYHLICGEHGTGKTTLARIASSEVGCGVIYVDIPADLSGLDEAFGKAINFASEKISITGQWLRKIKSDDTPKLSECAKALKTFRHASEVYKAK</sequence>
<evidence type="ECO:0008006" key="4">
    <source>
        <dbReference type="Google" id="ProtNLM"/>
    </source>
</evidence>
<evidence type="ECO:0000313" key="3">
    <source>
        <dbReference type="Proteomes" id="UP000022910"/>
    </source>
</evidence>
<protein>
    <recommendedName>
        <fullName evidence="4">ATPase AAA-type core domain-containing protein</fullName>
    </recommendedName>
</protein>
<accession>A0A015KH87</accession>
<evidence type="ECO:0000313" key="2">
    <source>
        <dbReference type="EMBL" id="EXX66844.1"/>
    </source>
</evidence>
<proteinExistence type="predicted"/>
<dbReference type="Proteomes" id="UP000022910">
    <property type="component" value="Unassembled WGS sequence"/>
</dbReference>
<dbReference type="HOGENOM" id="CLU_1235593_0_0_1"/>
<organism evidence="2 3">
    <name type="scientific">Rhizophagus irregularis (strain DAOM 197198w)</name>
    <name type="common">Glomus intraradices</name>
    <dbReference type="NCBI Taxonomy" id="1432141"/>
    <lineage>
        <taxon>Eukaryota</taxon>
        <taxon>Fungi</taxon>
        <taxon>Fungi incertae sedis</taxon>
        <taxon>Mucoromycota</taxon>
        <taxon>Glomeromycotina</taxon>
        <taxon>Glomeromycetes</taxon>
        <taxon>Glomerales</taxon>
        <taxon>Glomeraceae</taxon>
        <taxon>Rhizophagus</taxon>
    </lineage>
</organism>
<keyword evidence="3" id="KW-1185">Reference proteome</keyword>
<dbReference type="OrthoDB" id="2333074at2759"/>
<feature type="transmembrane region" description="Helical" evidence="1">
    <location>
        <begin position="34"/>
        <end position="60"/>
    </location>
</feature>
<gene>
    <name evidence="2" type="ORF">RirG_119930</name>
</gene>
<evidence type="ECO:0000256" key="1">
    <source>
        <dbReference type="SAM" id="Phobius"/>
    </source>
</evidence>
<dbReference type="Gene3D" id="3.40.50.300">
    <property type="entry name" value="P-loop containing nucleotide triphosphate hydrolases"/>
    <property type="match status" value="1"/>
</dbReference>
<dbReference type="InterPro" id="IPR027417">
    <property type="entry name" value="P-loop_NTPase"/>
</dbReference>
<dbReference type="AlphaFoldDB" id="A0A015KH87"/>
<keyword evidence="1" id="KW-1133">Transmembrane helix</keyword>
<keyword evidence="1" id="KW-0812">Transmembrane</keyword>
<name>A0A015KH87_RHIIW</name>
<comment type="caution">
    <text evidence="2">The sequence shown here is derived from an EMBL/GenBank/DDBJ whole genome shotgun (WGS) entry which is preliminary data.</text>
</comment>
<reference evidence="2 3" key="1">
    <citation type="submission" date="2014-02" db="EMBL/GenBank/DDBJ databases">
        <title>Single nucleus genome sequencing reveals high similarity among nuclei of an endomycorrhizal fungus.</title>
        <authorList>
            <person name="Lin K."/>
            <person name="Geurts R."/>
            <person name="Zhang Z."/>
            <person name="Limpens E."/>
            <person name="Saunders D.G."/>
            <person name="Mu D."/>
            <person name="Pang E."/>
            <person name="Cao H."/>
            <person name="Cha H."/>
            <person name="Lin T."/>
            <person name="Zhou Q."/>
            <person name="Shang Y."/>
            <person name="Li Y."/>
            <person name="Ivanov S."/>
            <person name="Sharma T."/>
            <person name="Velzen R.V."/>
            <person name="Ruijter N.D."/>
            <person name="Aanen D.K."/>
            <person name="Win J."/>
            <person name="Kamoun S."/>
            <person name="Bisseling T."/>
            <person name="Huang S."/>
        </authorList>
    </citation>
    <scope>NUCLEOTIDE SEQUENCE [LARGE SCALE GENOMIC DNA]</scope>
    <source>
        <strain evidence="3">DAOM197198w</strain>
    </source>
</reference>
<dbReference type="SUPFAM" id="SSF52540">
    <property type="entry name" value="P-loop containing nucleoside triphosphate hydrolases"/>
    <property type="match status" value="1"/>
</dbReference>
<keyword evidence="1" id="KW-0472">Membrane</keyword>
<dbReference type="EMBL" id="JEMT01018255">
    <property type="protein sequence ID" value="EXX66844.1"/>
    <property type="molecule type" value="Genomic_DNA"/>
</dbReference>